<protein>
    <submittedName>
        <fullName evidence="2">RNA-binding transcriptional accessory protein</fullName>
    </submittedName>
</protein>
<dbReference type="PANTHER" id="PTHR10724">
    <property type="entry name" value="30S RIBOSOMAL PROTEIN S1"/>
    <property type="match status" value="1"/>
</dbReference>
<dbReference type="Pfam" id="PF22706">
    <property type="entry name" value="Tex_central_region"/>
    <property type="match status" value="1"/>
</dbReference>
<dbReference type="Gene3D" id="1.10.10.650">
    <property type="entry name" value="RuvA domain 2-like"/>
    <property type="match status" value="1"/>
</dbReference>
<dbReference type="CDD" id="cd05685">
    <property type="entry name" value="S1_Tex"/>
    <property type="match status" value="1"/>
</dbReference>
<dbReference type="PROSITE" id="PS50126">
    <property type="entry name" value="S1"/>
    <property type="match status" value="1"/>
</dbReference>
<dbReference type="Proteomes" id="UP000664628">
    <property type="component" value="Unassembled WGS sequence"/>
</dbReference>
<gene>
    <name evidence="2" type="ORF">J2I46_18795</name>
</gene>
<dbReference type="InterPro" id="IPR012337">
    <property type="entry name" value="RNaseH-like_sf"/>
</dbReference>
<accession>A0ABS3JKW0</accession>
<dbReference type="SUPFAM" id="SSF53098">
    <property type="entry name" value="Ribonuclease H-like"/>
    <property type="match status" value="1"/>
</dbReference>
<dbReference type="InterPro" id="IPR032639">
    <property type="entry name" value="Tex_YqgF"/>
</dbReference>
<dbReference type="InterPro" id="IPR018974">
    <property type="entry name" value="Tex-like_N"/>
</dbReference>
<dbReference type="SUPFAM" id="SSF50249">
    <property type="entry name" value="Nucleic acid-binding proteins"/>
    <property type="match status" value="1"/>
</dbReference>
<dbReference type="SUPFAM" id="SSF158832">
    <property type="entry name" value="Tex N-terminal region-like"/>
    <property type="match status" value="1"/>
</dbReference>
<evidence type="ECO:0000259" key="1">
    <source>
        <dbReference type="PROSITE" id="PS50126"/>
    </source>
</evidence>
<evidence type="ECO:0000313" key="2">
    <source>
        <dbReference type="EMBL" id="MBO0950650.1"/>
    </source>
</evidence>
<sequence length="715" mass="79042">MPHPHESIIASRLTLSAKSVASTLDLLTGGATVPFIARYRKEMTGGLDEVQIAAIRDLAQKLTDLDKRREAIITSITEQGKLTPELRKKLELADSMTELEDLYLPYKQKRKTRAMMAIERGLEPLADRIFSLRDPNPEQTASRYLSDNVPSIADALQGARDIIAERISDDADARQRIRMLFEREAIIRSTVKKGKQEEGAKYKDYFDFAEALRKVPSHRLLALRRGETEGILNVSIAPDEEVAIDRLDRQFAGRTYAGATRASQEQMELAIKDSYKRLLRPALENEFDNLSKEKADQEAIRIFAGNLRQLLLSPPLGQQRVLAIDPGYRTGCKTVCLDAQGNLLADTVLNLFASDSERQRAAQTVRSLMEKHKIDAIAIGNGTAGRETETFIQSLDLGKPIVMVSEQGASIYSASEVARQEFPDKDVTVRGAVSIGRRLMDPLAELVKIDPKSIGVGQYQHDVDQNGLKRSLDDVVESCVNSVGVSLNTASAYLLQYVSGLGPQLAQNIVAYRAQQGAFKTREQLKKVPRLGPKAFEQAAGFLRISDAMADSGMNPLDNSAVHPERYELVGRMAADVGCTVAELLKKPDLRKQINPARYVSATVGLPTLTDILAELDKPGRDPREALTVFTYDDRVKTVADLHEGMMLPGVVTNITAFGAFVDIGVKQDGLVHVSQMANRYITDPNQVVKVHQQVTVKVLEVDTTRKRIALSMKI</sequence>
<dbReference type="Pfam" id="PF12836">
    <property type="entry name" value="HHH_3"/>
    <property type="match status" value="1"/>
</dbReference>
<dbReference type="InterPro" id="IPR050437">
    <property type="entry name" value="Ribos_protein_bS1-like"/>
</dbReference>
<feature type="domain" description="S1 motif" evidence="1">
    <location>
        <begin position="645"/>
        <end position="714"/>
    </location>
</feature>
<dbReference type="EMBL" id="JAFMYW010000006">
    <property type="protein sequence ID" value="MBO0950650.1"/>
    <property type="molecule type" value="Genomic_DNA"/>
</dbReference>
<dbReference type="SMART" id="SM00732">
    <property type="entry name" value="YqgFc"/>
    <property type="match status" value="1"/>
</dbReference>
<dbReference type="InterPro" id="IPR012340">
    <property type="entry name" value="NA-bd_OB-fold"/>
</dbReference>
<dbReference type="Gene3D" id="3.30.420.140">
    <property type="entry name" value="YqgF/RNase H-like domain"/>
    <property type="match status" value="1"/>
</dbReference>
<dbReference type="Gene3D" id="1.10.3500.10">
    <property type="entry name" value="Tex N-terminal region-like"/>
    <property type="match status" value="1"/>
</dbReference>
<keyword evidence="3" id="KW-1185">Reference proteome</keyword>
<dbReference type="InterPro" id="IPR023323">
    <property type="entry name" value="Tex-like_dom_sf"/>
</dbReference>
<reference evidence="2 3" key="1">
    <citation type="submission" date="2021-03" db="EMBL/GenBank/DDBJ databases">
        <title>Fibrella sp. HMF5405 genome sequencing and assembly.</title>
        <authorList>
            <person name="Kang H."/>
            <person name="Kim H."/>
            <person name="Bae S."/>
            <person name="Joh K."/>
        </authorList>
    </citation>
    <scope>NUCLEOTIDE SEQUENCE [LARGE SCALE GENOMIC DNA]</scope>
    <source>
        <strain evidence="2 3">HMF5405</strain>
    </source>
</reference>
<evidence type="ECO:0000313" key="3">
    <source>
        <dbReference type="Proteomes" id="UP000664628"/>
    </source>
</evidence>
<dbReference type="Gene3D" id="2.40.50.140">
    <property type="entry name" value="Nucleic acid-binding proteins"/>
    <property type="match status" value="1"/>
</dbReference>
<dbReference type="RefSeq" id="WP_207330609.1">
    <property type="nucleotide sequence ID" value="NZ_JAFMYW010000006.1"/>
</dbReference>
<dbReference type="Pfam" id="PF09371">
    <property type="entry name" value="Tex_N"/>
    <property type="match status" value="1"/>
</dbReference>
<dbReference type="PANTHER" id="PTHR10724:SF10">
    <property type="entry name" value="S1 RNA-BINDING DOMAIN-CONTAINING PROTEIN 1"/>
    <property type="match status" value="1"/>
</dbReference>
<dbReference type="InterPro" id="IPR055179">
    <property type="entry name" value="Tex-like_central_region"/>
</dbReference>
<dbReference type="InterPro" id="IPR023319">
    <property type="entry name" value="Tex-like_HTH_dom_sf"/>
</dbReference>
<proteinExistence type="predicted"/>
<dbReference type="InterPro" id="IPR041692">
    <property type="entry name" value="HHH_9"/>
</dbReference>
<dbReference type="Gene3D" id="1.10.150.310">
    <property type="entry name" value="Tex RuvX-like domain-like"/>
    <property type="match status" value="1"/>
</dbReference>
<comment type="caution">
    <text evidence="2">The sequence shown here is derived from an EMBL/GenBank/DDBJ whole genome shotgun (WGS) entry which is preliminary data.</text>
</comment>
<dbReference type="SUPFAM" id="SSF47781">
    <property type="entry name" value="RuvA domain 2-like"/>
    <property type="match status" value="2"/>
</dbReference>
<dbReference type="Pfam" id="PF17674">
    <property type="entry name" value="HHH_9"/>
    <property type="match status" value="1"/>
</dbReference>
<dbReference type="SMART" id="SM00316">
    <property type="entry name" value="S1"/>
    <property type="match status" value="1"/>
</dbReference>
<dbReference type="Pfam" id="PF16921">
    <property type="entry name" value="Tex_YqgF"/>
    <property type="match status" value="1"/>
</dbReference>
<dbReference type="InterPro" id="IPR006641">
    <property type="entry name" value="YqgF/RNaseH-like_dom"/>
</dbReference>
<dbReference type="InterPro" id="IPR037027">
    <property type="entry name" value="YqgF/RNaseH-like_dom_sf"/>
</dbReference>
<dbReference type="InterPro" id="IPR044146">
    <property type="entry name" value="S1_Tex"/>
</dbReference>
<dbReference type="InterPro" id="IPR010994">
    <property type="entry name" value="RuvA_2-like"/>
</dbReference>
<dbReference type="Pfam" id="PF00575">
    <property type="entry name" value="S1"/>
    <property type="match status" value="1"/>
</dbReference>
<dbReference type="InterPro" id="IPR003029">
    <property type="entry name" value="S1_domain"/>
</dbReference>
<organism evidence="2 3">
    <name type="scientific">Fibrella forsythiae</name>
    <dbReference type="NCBI Taxonomy" id="2817061"/>
    <lineage>
        <taxon>Bacteria</taxon>
        <taxon>Pseudomonadati</taxon>
        <taxon>Bacteroidota</taxon>
        <taxon>Cytophagia</taxon>
        <taxon>Cytophagales</taxon>
        <taxon>Spirosomataceae</taxon>
        <taxon>Fibrella</taxon>
    </lineage>
</organism>
<name>A0ABS3JKW0_9BACT</name>